<dbReference type="AlphaFoldDB" id="A0A183IN49"/>
<reference evidence="3 4" key="2">
    <citation type="submission" date="2018-11" db="EMBL/GenBank/DDBJ databases">
        <authorList>
            <consortium name="Pathogen Informatics"/>
        </authorList>
    </citation>
    <scope>NUCLEOTIDE SEQUENCE [LARGE SCALE GENOMIC DNA]</scope>
</reference>
<gene>
    <name evidence="3" type="ORF">SBAD_LOCUS5045</name>
</gene>
<dbReference type="WBParaSite" id="SBAD_0000525401-mRNA-1">
    <property type="protein sequence ID" value="SBAD_0000525401-mRNA-1"/>
    <property type="gene ID" value="SBAD_0000525401"/>
</dbReference>
<dbReference type="EMBL" id="UZAM01008720">
    <property type="protein sequence ID" value="VDP06112.1"/>
    <property type="molecule type" value="Genomic_DNA"/>
</dbReference>
<dbReference type="Proteomes" id="UP000270296">
    <property type="component" value="Unassembled WGS sequence"/>
</dbReference>
<protein>
    <submittedName>
        <fullName evidence="5">BUB1 N-terminal domain-containing protein</fullName>
    </submittedName>
</protein>
<reference evidence="5" key="1">
    <citation type="submission" date="2016-06" db="UniProtKB">
        <authorList>
            <consortium name="WormBaseParasite"/>
        </authorList>
    </citation>
    <scope>IDENTIFICATION</scope>
</reference>
<keyword evidence="4" id="KW-1185">Reference proteome</keyword>
<feature type="region of interest" description="Disordered" evidence="2">
    <location>
        <begin position="1"/>
        <end position="30"/>
    </location>
</feature>
<evidence type="ECO:0000256" key="1">
    <source>
        <dbReference type="SAM" id="Coils"/>
    </source>
</evidence>
<name>A0A183IN49_9BILA</name>
<accession>A0A183IN49</accession>
<organism evidence="5">
    <name type="scientific">Soboliphyme baturini</name>
    <dbReference type="NCBI Taxonomy" id="241478"/>
    <lineage>
        <taxon>Eukaryota</taxon>
        <taxon>Metazoa</taxon>
        <taxon>Ecdysozoa</taxon>
        <taxon>Nematoda</taxon>
        <taxon>Enoplea</taxon>
        <taxon>Dorylaimia</taxon>
        <taxon>Dioctophymatida</taxon>
        <taxon>Dioctophymatoidea</taxon>
        <taxon>Soboliphymatidae</taxon>
        <taxon>Soboliphyme</taxon>
    </lineage>
</organism>
<sequence>MFDSFSHDRRDARTTSEKLAHVGHEKKPYDKSADDEFWADYLDKLEKQRKLREQMNFRKELRRLQEMSRREQEETKIQITDVPGFSGGLPCVSSAPSFDRGMMPPAVPSRKSLHAFIPSSDHGVGCGDQEFSSGDHFRFLSSHTAVTAIPGAPPCLPLMPPIAARNPRWVLPKQRQPNSAVPNVCQAFGNGHRVKYHRHPRSVPKRLLYRPKSTLIKIKTVDSDASAKNMQ</sequence>
<proteinExistence type="predicted"/>
<evidence type="ECO:0000313" key="5">
    <source>
        <dbReference type="WBParaSite" id="SBAD_0000525401-mRNA-1"/>
    </source>
</evidence>
<feature type="coiled-coil region" evidence="1">
    <location>
        <begin position="47"/>
        <end position="74"/>
    </location>
</feature>
<evidence type="ECO:0000313" key="3">
    <source>
        <dbReference type="EMBL" id="VDP06112.1"/>
    </source>
</evidence>
<keyword evidence="1" id="KW-0175">Coiled coil</keyword>
<evidence type="ECO:0000256" key="2">
    <source>
        <dbReference type="SAM" id="MobiDB-lite"/>
    </source>
</evidence>
<evidence type="ECO:0000313" key="4">
    <source>
        <dbReference type="Proteomes" id="UP000270296"/>
    </source>
</evidence>